<dbReference type="Proteomes" id="UP000246975">
    <property type="component" value="Segment"/>
</dbReference>
<accession>A0A2U8UJ88</accession>
<name>A0A2U8UJ88_9CAUD</name>
<reference evidence="1 2" key="1">
    <citation type="submission" date="2018-03" db="EMBL/GenBank/DDBJ databases">
        <authorList>
            <person name="Garlena R.A."/>
            <person name="Russell D.A."/>
            <person name="Pope W.H."/>
            <person name="Jacobs-Sera D."/>
            <person name="Hatfull G.F."/>
        </authorList>
    </citation>
    <scope>NUCLEOTIDE SEQUENCE [LARGE SCALE GENOMIC DNA]</scope>
</reference>
<sequence length="45" mass="4940">MSALALYGFSTYDPNVYDERHALLCTGRNCRTCDAVDRIADGGRA</sequence>
<proteinExistence type="predicted"/>
<protein>
    <submittedName>
        <fullName evidence="1">Uncharacterized protein</fullName>
    </submittedName>
</protein>
<dbReference type="KEGG" id="vg:54992227"/>
<organism evidence="1 2">
    <name type="scientific">Gordonia phage Jace</name>
    <dbReference type="NCBI Taxonomy" id="2182360"/>
    <lineage>
        <taxon>Viruses</taxon>
        <taxon>Duplodnaviria</taxon>
        <taxon>Heunggongvirae</taxon>
        <taxon>Uroviricota</taxon>
        <taxon>Caudoviricetes</taxon>
        <taxon>Jacevirus</taxon>
        <taxon>Jacevirus jace</taxon>
    </lineage>
</organism>
<dbReference type="EMBL" id="MH153804">
    <property type="protein sequence ID" value="AWN03683.1"/>
    <property type="molecule type" value="Genomic_DNA"/>
</dbReference>
<dbReference type="RefSeq" id="YP_009801709.1">
    <property type="nucleotide sequence ID" value="NC_047974.1"/>
</dbReference>
<evidence type="ECO:0000313" key="1">
    <source>
        <dbReference type="EMBL" id="AWN03683.1"/>
    </source>
</evidence>
<gene>
    <name evidence="1" type="primary">63</name>
    <name evidence="1" type="ORF">PBI_JACE_63</name>
</gene>
<evidence type="ECO:0000313" key="2">
    <source>
        <dbReference type="Proteomes" id="UP000246975"/>
    </source>
</evidence>
<dbReference type="GeneID" id="54992227"/>
<keyword evidence="2" id="KW-1185">Reference proteome</keyword>